<dbReference type="Proteomes" id="UP001055072">
    <property type="component" value="Unassembled WGS sequence"/>
</dbReference>
<protein>
    <submittedName>
        <fullName evidence="1">Uncharacterized protein</fullName>
    </submittedName>
</protein>
<accession>A0ACB8U0Q8</accession>
<gene>
    <name evidence="1" type="ORF">BDY19DRAFT_951113</name>
</gene>
<evidence type="ECO:0000313" key="2">
    <source>
        <dbReference type="Proteomes" id="UP001055072"/>
    </source>
</evidence>
<comment type="caution">
    <text evidence="1">The sequence shown here is derived from an EMBL/GenBank/DDBJ whole genome shotgun (WGS) entry which is preliminary data.</text>
</comment>
<keyword evidence="2" id="KW-1185">Reference proteome</keyword>
<reference evidence="1" key="1">
    <citation type="journal article" date="2021" name="Environ. Microbiol.">
        <title>Gene family expansions and transcriptome signatures uncover fungal adaptations to wood decay.</title>
        <authorList>
            <person name="Hage H."/>
            <person name="Miyauchi S."/>
            <person name="Viragh M."/>
            <person name="Drula E."/>
            <person name="Min B."/>
            <person name="Chaduli D."/>
            <person name="Navarro D."/>
            <person name="Favel A."/>
            <person name="Norest M."/>
            <person name="Lesage-Meessen L."/>
            <person name="Balint B."/>
            <person name="Merenyi Z."/>
            <person name="de Eugenio L."/>
            <person name="Morin E."/>
            <person name="Martinez A.T."/>
            <person name="Baldrian P."/>
            <person name="Stursova M."/>
            <person name="Martinez M.J."/>
            <person name="Novotny C."/>
            <person name="Magnuson J.K."/>
            <person name="Spatafora J.W."/>
            <person name="Maurice S."/>
            <person name="Pangilinan J."/>
            <person name="Andreopoulos W."/>
            <person name="LaButti K."/>
            <person name="Hundley H."/>
            <person name="Na H."/>
            <person name="Kuo A."/>
            <person name="Barry K."/>
            <person name="Lipzen A."/>
            <person name="Henrissat B."/>
            <person name="Riley R."/>
            <person name="Ahrendt S."/>
            <person name="Nagy L.G."/>
            <person name="Grigoriev I.V."/>
            <person name="Martin F."/>
            <person name="Rosso M.N."/>
        </authorList>
    </citation>
    <scope>NUCLEOTIDE SEQUENCE</scope>
    <source>
        <strain evidence="1">CBS 384.51</strain>
    </source>
</reference>
<sequence length="228" mass="24886">MVRNLIFRIPILRALVPRVSKPLLPLSRRTVSDPAISLTRQGGRSSNQRLFHHIPARLTSSRSPSPSSSSHSSLPPNASFSQKLKYLITSYGWYALGVYLIVGVVDFGVAFAGINVLGADYVGQVAAAAKQYVVSWLPSRPLEPGRENMDSAAQVVHEAGSEGLWAMVALAYTVHKTLFLPVRVGVTAAITPRLVGWLRARGWAGSAGTKRAAHEMREKYRNRGNSRD</sequence>
<organism evidence="1 2">
    <name type="scientific">Irpex rosettiformis</name>
    <dbReference type="NCBI Taxonomy" id="378272"/>
    <lineage>
        <taxon>Eukaryota</taxon>
        <taxon>Fungi</taxon>
        <taxon>Dikarya</taxon>
        <taxon>Basidiomycota</taxon>
        <taxon>Agaricomycotina</taxon>
        <taxon>Agaricomycetes</taxon>
        <taxon>Polyporales</taxon>
        <taxon>Irpicaceae</taxon>
        <taxon>Irpex</taxon>
    </lineage>
</organism>
<evidence type="ECO:0000313" key="1">
    <source>
        <dbReference type="EMBL" id="KAI0087937.1"/>
    </source>
</evidence>
<dbReference type="EMBL" id="MU274915">
    <property type="protein sequence ID" value="KAI0087937.1"/>
    <property type="molecule type" value="Genomic_DNA"/>
</dbReference>
<name>A0ACB8U0Q8_9APHY</name>
<proteinExistence type="predicted"/>